<evidence type="ECO:0000259" key="2">
    <source>
        <dbReference type="Pfam" id="PF15978"/>
    </source>
</evidence>
<comment type="caution">
    <text evidence="3">The sequence shown here is derived from an EMBL/GenBank/DDBJ whole genome shotgun (WGS) entry which is preliminary data.</text>
</comment>
<dbReference type="OrthoDB" id="470139at2"/>
<feature type="domain" description="TniQ" evidence="1">
    <location>
        <begin position="6"/>
        <end position="156"/>
    </location>
</feature>
<evidence type="ECO:0000313" key="3">
    <source>
        <dbReference type="EMBL" id="GAC20312.1"/>
    </source>
</evidence>
<dbReference type="EMBL" id="BAEO01000051">
    <property type="protein sequence ID" value="GAC20312.1"/>
    <property type="molecule type" value="Genomic_DNA"/>
</dbReference>
<dbReference type="InterPro" id="IPR032750">
    <property type="entry name" value="TnsD_C"/>
</dbReference>
<dbReference type="Proteomes" id="UP000006327">
    <property type="component" value="Unassembled WGS sequence"/>
</dbReference>
<gene>
    <name evidence="3" type="ORF">GARC_3354</name>
</gene>
<dbReference type="eggNOG" id="COG2963">
    <property type="taxonomic scope" value="Bacteria"/>
</dbReference>
<protein>
    <submittedName>
        <fullName evidence="3">Uncharacterized protein</fullName>
    </submittedName>
</protein>
<evidence type="ECO:0000313" key="4">
    <source>
        <dbReference type="Proteomes" id="UP000006327"/>
    </source>
</evidence>
<dbReference type="AlphaFoldDB" id="K6YQ86"/>
<proteinExistence type="predicted"/>
<evidence type="ECO:0000259" key="1">
    <source>
        <dbReference type="Pfam" id="PF06527"/>
    </source>
</evidence>
<accession>K6YQ86</accession>
<feature type="domain" description="Transposon Tn7 transposition protein TnsD C-terminal" evidence="2">
    <location>
        <begin position="340"/>
        <end position="511"/>
    </location>
</feature>
<dbReference type="RefSeq" id="WP_007622113.1">
    <property type="nucleotide sequence ID" value="NZ_BAEO01000051.1"/>
</dbReference>
<organism evidence="3 4">
    <name type="scientific">Paraglaciecola arctica BSs20135</name>
    <dbReference type="NCBI Taxonomy" id="493475"/>
    <lineage>
        <taxon>Bacteria</taxon>
        <taxon>Pseudomonadati</taxon>
        <taxon>Pseudomonadota</taxon>
        <taxon>Gammaproteobacteria</taxon>
        <taxon>Alteromonadales</taxon>
        <taxon>Alteromonadaceae</taxon>
        <taxon>Paraglaciecola</taxon>
    </lineage>
</organism>
<name>K6YQ86_9ALTE</name>
<dbReference type="Pfam" id="PF06527">
    <property type="entry name" value="TniQ"/>
    <property type="match status" value="1"/>
</dbReference>
<sequence>MNTSVYTPRIQQDETLYSYIARCHLLWGGSNHRQTSMDFFGRKGVCLNQCLPTEVSNIAKHADYPVDYLLSKHTFLPLFDLMSANSSDLKQAMLRCGGYTLANASGVSQLGKADLINSKFCSKCIKADLEKIGVGYWHLMHQFPGIKCCHIHGCCLVERKINPRVYELPELPKNEKLTLSPEIQKSFAKYVVSMAIEAEVGNSIDVPLVSANRIDALFRKGGHIDMQGLLFLIKSIEVGLGLPRLLNESCVRNILNDETHNAHPLKKLLLRFVIGFIPESHPALDESRTNGLELANREARCLKLLQEYHFSMREISRRVNISVSAIKSLAKRHHIRLDERRQFITADMEKQVVQEAIDGQHRSDIAIKHEISVGAVEQIIESVAGLSLWRQYLRMYDKRNEMREELTDTLKRFPNASRKAIRSHANRSYIWLFKFDKKWLNKALPHKQPYQYHGYKLWVKRDDEFLPKLTSFLKDQIKNTSAAPTLKAVDKFFGSHGWFTRSIEKLPRCKTAYEVFIKDFHKQI</sequence>
<dbReference type="STRING" id="493475.GARC_3354"/>
<dbReference type="InterPro" id="IPR009492">
    <property type="entry name" value="TniQ"/>
</dbReference>
<reference evidence="3 4" key="1">
    <citation type="journal article" date="2017" name="Antonie Van Leeuwenhoek">
        <title>Rhizobium rhizosphaerae sp. nov., a novel species isolated from rice rhizosphere.</title>
        <authorList>
            <person name="Zhao J.J."/>
            <person name="Zhang J."/>
            <person name="Zhang R.J."/>
            <person name="Zhang C.W."/>
            <person name="Yin H.Q."/>
            <person name="Zhang X.X."/>
        </authorList>
    </citation>
    <scope>NUCLEOTIDE SEQUENCE [LARGE SCALE GENOMIC DNA]</scope>
    <source>
        <strain evidence="3 4">BSs20135</strain>
    </source>
</reference>
<dbReference type="Pfam" id="PF15978">
    <property type="entry name" value="TnsD"/>
    <property type="match status" value="1"/>
</dbReference>
<keyword evidence="4" id="KW-1185">Reference proteome</keyword>